<gene>
    <name evidence="1" type="ORF">SAMN06265222_107316</name>
</gene>
<organism evidence="1 2">
    <name type="scientific">Neorhodopirellula lusitana</name>
    <dbReference type="NCBI Taxonomy" id="445327"/>
    <lineage>
        <taxon>Bacteria</taxon>
        <taxon>Pseudomonadati</taxon>
        <taxon>Planctomycetota</taxon>
        <taxon>Planctomycetia</taxon>
        <taxon>Pirellulales</taxon>
        <taxon>Pirellulaceae</taxon>
        <taxon>Neorhodopirellula</taxon>
    </lineage>
</organism>
<proteinExistence type="predicted"/>
<name>A0ABY1Q9E2_9BACT</name>
<reference evidence="1 2" key="1">
    <citation type="submission" date="2017-05" db="EMBL/GenBank/DDBJ databases">
        <authorList>
            <person name="Varghese N."/>
            <person name="Submissions S."/>
        </authorList>
    </citation>
    <scope>NUCLEOTIDE SEQUENCE [LARGE SCALE GENOMIC DNA]</scope>
    <source>
        <strain evidence="1 2">DSM 25457</strain>
    </source>
</reference>
<dbReference type="EMBL" id="FXUG01000007">
    <property type="protein sequence ID" value="SMP62403.1"/>
    <property type="molecule type" value="Genomic_DNA"/>
</dbReference>
<comment type="caution">
    <text evidence="1">The sequence shown here is derived from an EMBL/GenBank/DDBJ whole genome shotgun (WGS) entry which is preliminary data.</text>
</comment>
<keyword evidence="2" id="KW-1185">Reference proteome</keyword>
<dbReference type="RefSeq" id="WP_283433374.1">
    <property type="nucleotide sequence ID" value="NZ_FXUG01000007.1"/>
</dbReference>
<evidence type="ECO:0000313" key="2">
    <source>
        <dbReference type="Proteomes" id="UP001158067"/>
    </source>
</evidence>
<accession>A0ABY1Q9E2</accession>
<protein>
    <submittedName>
        <fullName evidence="1">Uncharacterized protein</fullName>
    </submittedName>
</protein>
<evidence type="ECO:0000313" key="1">
    <source>
        <dbReference type="EMBL" id="SMP62403.1"/>
    </source>
</evidence>
<dbReference type="Proteomes" id="UP001158067">
    <property type="component" value="Unassembled WGS sequence"/>
</dbReference>
<sequence length="142" mass="16230">MTRRWLPRVSLRALLVGVAFVAVFICVPINRARRQQIAADRVRELGGLAWYDFNFPEGKYEAQDFAPFGESPYPEWLLSITGTDLWHDVVYISLGGIDIPDQDVSFVYDIPSLRKLMLHSTNIPEKTCRNIELQMPGCDVFP</sequence>